<dbReference type="PANTHER" id="PTHR43097">
    <property type="entry name" value="GLUTAMINE-TRNA LIGASE"/>
    <property type="match status" value="1"/>
</dbReference>
<evidence type="ECO:0000256" key="10">
    <source>
        <dbReference type="HAMAP-Rule" id="MF_02076"/>
    </source>
</evidence>
<dbReference type="Proteomes" id="UP001149411">
    <property type="component" value="Unassembled WGS sequence"/>
</dbReference>
<evidence type="ECO:0000259" key="13">
    <source>
        <dbReference type="Pfam" id="PF20974"/>
    </source>
</evidence>
<dbReference type="GO" id="GO:0005524">
    <property type="term" value="F:ATP binding"/>
    <property type="evidence" value="ECO:0007669"/>
    <property type="project" value="UniProtKB-UniRule"/>
</dbReference>
<dbReference type="AlphaFoldDB" id="A0A9Q4GFB7"/>
<accession>A0A9Q4GFB7</accession>
<evidence type="ECO:0000256" key="7">
    <source>
        <dbReference type="ARBA" id="ARBA00022917"/>
    </source>
</evidence>
<dbReference type="NCBIfam" id="TIGR00463">
    <property type="entry name" value="gltX_arch"/>
    <property type="match status" value="1"/>
</dbReference>
<dbReference type="InterPro" id="IPR049437">
    <property type="entry name" value="tRNA-synt_1c_C2"/>
</dbReference>
<dbReference type="GO" id="GO:0006424">
    <property type="term" value="P:glutamyl-tRNA aminoacylation"/>
    <property type="evidence" value="ECO:0007669"/>
    <property type="project" value="UniProtKB-UniRule"/>
</dbReference>
<evidence type="ECO:0000256" key="5">
    <source>
        <dbReference type="ARBA" id="ARBA00022741"/>
    </source>
</evidence>
<keyword evidence="7 10" id="KW-0648">Protein biosynthesis</keyword>
<comment type="catalytic activity">
    <reaction evidence="9 10">
        <text>tRNA(Glu) + L-glutamate + ATP = L-glutamyl-tRNA(Glu) + AMP + diphosphate</text>
        <dbReference type="Rhea" id="RHEA:23540"/>
        <dbReference type="Rhea" id="RHEA-COMP:9663"/>
        <dbReference type="Rhea" id="RHEA-COMP:9680"/>
        <dbReference type="ChEBI" id="CHEBI:29985"/>
        <dbReference type="ChEBI" id="CHEBI:30616"/>
        <dbReference type="ChEBI" id="CHEBI:33019"/>
        <dbReference type="ChEBI" id="CHEBI:78442"/>
        <dbReference type="ChEBI" id="CHEBI:78520"/>
        <dbReference type="ChEBI" id="CHEBI:456215"/>
        <dbReference type="EC" id="6.1.1.17"/>
    </reaction>
</comment>
<evidence type="ECO:0000313" key="15">
    <source>
        <dbReference type="Proteomes" id="UP001149411"/>
    </source>
</evidence>
<dbReference type="InterPro" id="IPR014729">
    <property type="entry name" value="Rossmann-like_a/b/a_fold"/>
</dbReference>
<dbReference type="EC" id="6.1.1.17" evidence="10"/>
<evidence type="ECO:0000259" key="11">
    <source>
        <dbReference type="Pfam" id="PF00749"/>
    </source>
</evidence>
<comment type="similarity">
    <text evidence="2 10">Belongs to the class-I aminoacyl-tRNA synthetase family. Glutamate--tRNA ligase type 2 subfamily.</text>
</comment>
<dbReference type="InterPro" id="IPR004526">
    <property type="entry name" value="Glu-tRNA-synth_arc/euk"/>
</dbReference>
<name>A0A9Q4GFB7_9EURY</name>
<dbReference type="Gene3D" id="3.40.50.620">
    <property type="entry name" value="HUPs"/>
    <property type="match status" value="1"/>
</dbReference>
<dbReference type="RefSeq" id="WP_266085560.1">
    <property type="nucleotide sequence ID" value="NZ_RKLV01000001.1"/>
</dbReference>
<comment type="caution">
    <text evidence="14">The sequence shown here is derived from an EMBL/GenBank/DDBJ whole genome shotgun (WGS) entry which is preliminary data.</text>
</comment>
<dbReference type="NCBIfam" id="NF003169">
    <property type="entry name" value="PRK04156.1"/>
    <property type="match status" value="1"/>
</dbReference>
<evidence type="ECO:0000256" key="8">
    <source>
        <dbReference type="ARBA" id="ARBA00023146"/>
    </source>
</evidence>
<feature type="domain" description="Glutamyl/glutaminyl-tRNA synthetase class Ib catalytic" evidence="11">
    <location>
        <begin position="101"/>
        <end position="400"/>
    </location>
</feature>
<dbReference type="Gene3D" id="2.40.240.10">
    <property type="entry name" value="Ribosomal Protein L25, Chain P"/>
    <property type="match status" value="1"/>
</dbReference>
<evidence type="ECO:0000256" key="9">
    <source>
        <dbReference type="ARBA" id="ARBA00048351"/>
    </source>
</evidence>
<evidence type="ECO:0000313" key="14">
    <source>
        <dbReference type="EMBL" id="MCX2817984.1"/>
    </source>
</evidence>
<keyword evidence="15" id="KW-1185">Reference proteome</keyword>
<feature type="domain" description="tRNA synthetases class I (E and Q) anti-codon binding" evidence="13">
    <location>
        <begin position="499"/>
        <end position="549"/>
    </location>
</feature>
<dbReference type="GO" id="GO:0043604">
    <property type="term" value="P:amide biosynthetic process"/>
    <property type="evidence" value="ECO:0007669"/>
    <property type="project" value="TreeGrafter"/>
</dbReference>
<dbReference type="EMBL" id="RKLV01000001">
    <property type="protein sequence ID" value="MCX2817984.1"/>
    <property type="molecule type" value="Genomic_DNA"/>
</dbReference>
<keyword evidence="4 10" id="KW-0436">Ligase</keyword>
<dbReference type="InterPro" id="IPR050132">
    <property type="entry name" value="Gln/Glu-tRNA_Ligase"/>
</dbReference>
<reference evidence="14" key="1">
    <citation type="submission" date="2022-09" db="EMBL/GenBank/DDBJ databases">
        <title>Haloadaptaus new haloarchaeum isolated from saline soil.</title>
        <authorList>
            <person name="Duran-Viseras A."/>
            <person name="Sanchez-Porro C."/>
            <person name="Ventosa A."/>
        </authorList>
    </citation>
    <scope>NUCLEOTIDE SEQUENCE</scope>
    <source>
        <strain evidence="14">F3-133</strain>
    </source>
</reference>
<evidence type="ECO:0000256" key="3">
    <source>
        <dbReference type="ARBA" id="ARBA00022490"/>
    </source>
</evidence>
<dbReference type="Pfam" id="PF03950">
    <property type="entry name" value="tRNA-synt_1c_C"/>
    <property type="match status" value="1"/>
</dbReference>
<keyword evidence="5 10" id="KW-0547">Nucleotide-binding</keyword>
<protein>
    <recommendedName>
        <fullName evidence="10">Glutamate--tRNA ligase</fullName>
        <ecNumber evidence="10">6.1.1.17</ecNumber>
    </recommendedName>
    <alternativeName>
        <fullName evidence="10">Glutamyl-tRNA synthetase</fullName>
        <shortName evidence="10">GluRS</shortName>
    </alternativeName>
</protein>
<comment type="subcellular location">
    <subcellularLocation>
        <location evidence="1 10">Cytoplasm</location>
    </subcellularLocation>
</comment>
<evidence type="ECO:0000256" key="4">
    <source>
        <dbReference type="ARBA" id="ARBA00022598"/>
    </source>
</evidence>
<evidence type="ECO:0000259" key="12">
    <source>
        <dbReference type="Pfam" id="PF03950"/>
    </source>
</evidence>
<dbReference type="HAMAP" id="MF_02076">
    <property type="entry name" value="Glu_tRNA_synth_type2"/>
    <property type="match status" value="1"/>
</dbReference>
<feature type="domain" description="Glutamyl/glutaminyl-tRNA synthetase class Ib anti-codon binding" evidence="12">
    <location>
        <begin position="407"/>
        <end position="477"/>
    </location>
</feature>
<dbReference type="GO" id="GO:0004818">
    <property type="term" value="F:glutamate-tRNA ligase activity"/>
    <property type="evidence" value="ECO:0007669"/>
    <property type="project" value="UniProtKB-UniRule"/>
</dbReference>
<keyword evidence="8 10" id="KW-0030">Aminoacyl-tRNA synthetase</keyword>
<evidence type="ECO:0000256" key="2">
    <source>
        <dbReference type="ARBA" id="ARBA00008927"/>
    </source>
</evidence>
<gene>
    <name evidence="10" type="primary">gltX</name>
    <name evidence="14" type="ORF">EGH25_01245</name>
</gene>
<dbReference type="Gene3D" id="2.40.240.100">
    <property type="match status" value="1"/>
</dbReference>
<dbReference type="PANTHER" id="PTHR43097:SF5">
    <property type="entry name" value="GLUTAMATE--TRNA LIGASE"/>
    <property type="match status" value="1"/>
</dbReference>
<dbReference type="Pfam" id="PF20974">
    <property type="entry name" value="tRNA-synt_1c_C2"/>
    <property type="match status" value="1"/>
</dbReference>
<evidence type="ECO:0000256" key="1">
    <source>
        <dbReference type="ARBA" id="ARBA00004496"/>
    </source>
</evidence>
<feature type="short sequence motif" description="'HIGH' region" evidence="10">
    <location>
        <begin position="107"/>
        <end position="117"/>
    </location>
</feature>
<sequence>MEEETRELVRLYALQNAVEHGADADPGAVIGTLMGEHPELRENAEKVSEEAPEVVASVNAMQPDERRAVLEDEAPEMLEDDEEEDDEGLPSLPAADDYDEIVMRFAPNPNGPPTIGSARGMVVNDEYVREYDGTLVLRYDDTDPVNKRPLPDAYGWYEDDAEWLGVGIDETYRASDRLETYYEHARELIEMGEAYVCDCPAEGFSEKKAEGVACPHRDRGVDENLAEWERMHDDATDTVLRIKTDMEHKNPALRDWVAFRVVEEPHPLTGDDYRVWPMLDFQSAIDDRLLGTTHIIRGKDLRDSEGRQGYVYDAFGWDYPEVLHWGRISVEEYGTLSTSSLAEKVTAGEYEGWDDPRVPTVRALLRRGIRGEALREALLELGVSDADVEFSMEHVYSANRALVDDEANRYFFVRDPVRVEVEDAPETVAHPPLHPDDDRGVRELAVDDAVLLEADDLPDDGEKLRFKSLYNVEVVSTDPPVVRHLGNDLSLVRDGDASVVHWLPADDGETVDATLRTPDGDETGVVEPAARDELDDIVQFERVGFARVDSDDPFVAFFAHR</sequence>
<proteinExistence type="inferred from homology"/>
<dbReference type="Pfam" id="PF00749">
    <property type="entry name" value="tRNA-synt_1c"/>
    <property type="match status" value="1"/>
</dbReference>
<evidence type="ECO:0000256" key="6">
    <source>
        <dbReference type="ARBA" id="ARBA00022840"/>
    </source>
</evidence>
<organism evidence="14 15">
    <name type="scientific">Halorutilus salinus</name>
    <dbReference type="NCBI Taxonomy" id="2487751"/>
    <lineage>
        <taxon>Archaea</taxon>
        <taxon>Methanobacteriati</taxon>
        <taxon>Methanobacteriota</taxon>
        <taxon>Stenosarchaea group</taxon>
        <taxon>Halobacteria</taxon>
        <taxon>Halorutilales</taxon>
        <taxon>Halorutilaceae</taxon>
        <taxon>Halorutilus</taxon>
    </lineage>
</organism>
<dbReference type="GO" id="GO:0005829">
    <property type="term" value="C:cytosol"/>
    <property type="evidence" value="ECO:0007669"/>
    <property type="project" value="TreeGrafter"/>
</dbReference>
<dbReference type="PRINTS" id="PR00987">
    <property type="entry name" value="TRNASYNTHGLU"/>
</dbReference>
<dbReference type="InterPro" id="IPR011035">
    <property type="entry name" value="Ribosomal_bL25/Gln-tRNA_synth"/>
</dbReference>
<keyword evidence="3 10" id="KW-0963">Cytoplasm</keyword>
<comment type="function">
    <text evidence="10">Catalyzes the attachment of glutamate to tRNA(Glu) in a two-step reaction: glutamate is first activated by ATP to form Glu-AMP and then transferred to the acceptor end of tRNA(Glu).</text>
</comment>
<dbReference type="SUPFAM" id="SSF50715">
    <property type="entry name" value="Ribosomal protein L25-like"/>
    <property type="match status" value="1"/>
</dbReference>
<dbReference type="SUPFAM" id="SSF52374">
    <property type="entry name" value="Nucleotidylyl transferase"/>
    <property type="match status" value="1"/>
</dbReference>
<keyword evidence="6 10" id="KW-0067">ATP-binding</keyword>
<dbReference type="InterPro" id="IPR020059">
    <property type="entry name" value="Glu/Gln-tRNA-synth_Ib_codon-bd"/>
</dbReference>
<dbReference type="InterPro" id="IPR020056">
    <property type="entry name" value="Rbsml_bL25/Gln-tRNA_synth_N"/>
</dbReference>
<dbReference type="InterPro" id="IPR020058">
    <property type="entry name" value="Glu/Gln-tRNA-synth_Ib_cat-dom"/>
</dbReference>
<dbReference type="InterPro" id="IPR000924">
    <property type="entry name" value="Glu/Gln-tRNA-synth"/>
</dbReference>